<evidence type="ECO:0000259" key="16">
    <source>
        <dbReference type="PROSITE" id="PS50002"/>
    </source>
</evidence>
<keyword evidence="10" id="KW-0112">Calmodulin-binding</keyword>
<evidence type="ECO:0000256" key="1">
    <source>
        <dbReference type="ARBA" id="ARBA00004245"/>
    </source>
</evidence>
<dbReference type="InterPro" id="IPR035825">
    <property type="entry name" value="Alpha_Spectrin_SH3"/>
</dbReference>
<feature type="domain" description="EF-hand" evidence="17">
    <location>
        <begin position="2027"/>
        <end position="2062"/>
    </location>
</feature>
<dbReference type="SUPFAM" id="SSF46966">
    <property type="entry name" value="Spectrin repeat"/>
    <property type="match status" value="17"/>
</dbReference>
<evidence type="ECO:0000256" key="5">
    <source>
        <dbReference type="ARBA" id="ARBA00022490"/>
    </source>
</evidence>
<evidence type="ECO:0000256" key="11">
    <source>
        <dbReference type="ARBA" id="ARBA00023203"/>
    </source>
</evidence>
<sequence>MENFPKETVMESSGPKVLETAEEIQERRQEVLSRYRRFKELVAERGQKLEESYHYQVFRRDADDLEKWILEKLKIADDKSYEDPTNIQGKYQKHESFAAEVQAKSRVIPELEEIRKVRFPEGHFAHEDTKVHLEELHRLWDLLLELTQEKGTLLLRALKLQQYLQECADILEWIGDKEAIVTSVELGDDWERTEVLHKKFEEFQVDLEARKGRVDGVNHYADECAKVKELCAKADKLKLSHPSDAPQIQQMKEDLVSNWEHIRALATSRYAKLQASYGYQRFLSDYDELSGWMKEKTALINADELPTDVAGGEALLDRHQQHKHEIDDYDDRFQSADETGQALLDANHEASDEVQGKLSGWMKEKTALINADELPTDVAGGEALLDRHQQHKHEIDDYDDRFQSADETGQALLDANHEASDEVQGKAFLENEDLGNSLGSVEALLQKHDDFEEAFTAQEEKITTLDKTATKLIDNDHYDSENIAAIRDGLLARRDALRDKAAIRRRLLEDSLILQQLYQDSDDLKNWINKKKKMADDEDYKDAQNLKSQVQKQQVFEQELAANEILLNKLEKTGQEMIEGNHYASDNVAARVSEVASLWKELLEATAQKDMAQLGATRSWSRQCLCISLSEVLTFVLDQVDTLTDLAAYFEEKGHPESGDIRARQESLVSQFEALKGPLANRKKKLIDLLHLQQICRDTEDEEAWIQETEPSAASTYLGKDLIASTNLLNRHQVILSDIASHEPHIQVITQRGNKMVEEGHFAADDVASRVESLNKNMESLCARAARRQNDLEANVQFQQYLADLHEAEAWIREKEPIVDNTNYGADEEAAGVLLKKHEAFLVDLEAFENIIQALREQAEACQQQQAIPGEGAAREERVVALYDFQARSPREVTMKKDDVLTLLSSINKDWWKVEADDHQGFVPAVYVRRLAHDEFPMLPRRQREETDISQRQEQVENQYYSLLDRARERRRRLLQRYNEFLLAYEAGDMLDWIREKKAENTGVELDDVWELQKKFDEFQTDLKTNEPRLREINKVADDLLFEGLLTPEGSQVQQELNARWGSLQRLADEQRQLLGSAHAVQMFHRDADDMKEQIEKKCQALSAADPGSDLFSVQALQRQHEGFERDLIPLGEKVIILGETAERLSESHPDATEDLQRQRMELSQAWEDLQGRTEDRKESLNEAQKFYLFLSKARDLQNWISGIGGMVSSQELAEDLTGIEILLARHQEHHADMQAEAPTFQALEDFGAELIDSGHRDSPEIENKLQAVRLERDDLQKAWERRKKILDQCLDLQVQWKALKAQLIAERTRLGDYADLKQFYRDLEEMEEWISEMLPTACDESYKDPTNIQRKYLKHQTFENEVYGRAEQVEGVINLGNSLIERRACEGKEETVKEQLEELEKHWDYLLEKTVDKGQKLNEASRQQRFNTGVRDFEFWLSEAETLLAMKDQARDLASAGNLLKKHQLLEKEMLAREFFQDLDDEESWIEEKLVRVSSQDYGRDLQSLQNLVKKHKRLEGELVAHEPAIQNVLNMAEMLEDKAAVGQEQIQERLDLFVQHWEKLKELAEARGIRLEESLEYLQFMENAEEEEAWISDKEALVARGDSGDTLAATQSLLKKHEALDNDFTVHETRVQNVCARGEDILSKEESQNKEKISAKIEALNEKTPSLAKAIAVWKLQLEDDYAFQEFNWKADVIEAWIAEREKSLKTNGNGADFAAFLTLLAKQDTLDASLQSFQQERLSEITDLKDQLVTAQHSQTKAIEERHAALLRHWEQLLEASAAHRQKLLEKQLPLQKAEELFMEFANKASAFNNWCENAEENLSGPVHSVSLNEIRQLQKDHEAFLASMAGAQADFNYLLELDQKIKSLNVPSSPYTWLTVEVLERIWNHLPDIIKEREQELQKEEARQVENFEMCQEFEQNASDFLQWILETRAYFLDGSLLKETGTLESQLEANKRKQKEIQVKKRQLTKIEDLGEKLEEALILDIKYSTIGLAQQWDQLYQLGLRMQHNLEQQIQAKDTIGVSEETLKEFSTTYKHFDENLTGRLTHREFRSCLRGLNYYLPMVEEGEPEPKFEKFLDAVDPGRKGYVSLEEYTSFLIDKESENIKSSDEIENAFQSLAEGKAYITKEDMKQALTPEQVSFCTIHMQQYMDPRGRSHPAGYDYVGFTNSFFGN</sequence>
<evidence type="ECO:0000256" key="7">
    <source>
        <dbReference type="ARBA" id="ARBA00022723"/>
    </source>
</evidence>
<accession>A0ABM0RUI0</accession>
<dbReference type="SUPFAM" id="SSF47473">
    <property type="entry name" value="EF-hand"/>
    <property type="match status" value="1"/>
</dbReference>
<comment type="subcellular location">
    <subcellularLocation>
        <location evidence="1">Cytoplasm</location>
        <location evidence="1">Cytoskeleton</location>
    </subcellularLocation>
</comment>
<keyword evidence="8" id="KW-0677">Repeat</keyword>
<evidence type="ECO:0000256" key="3">
    <source>
        <dbReference type="ARBA" id="ARBA00022443"/>
    </source>
</evidence>
<evidence type="ECO:0000256" key="13">
    <source>
        <dbReference type="PROSITE-ProRule" id="PRU00192"/>
    </source>
</evidence>
<evidence type="ECO:0000256" key="2">
    <source>
        <dbReference type="ARBA" id="ARBA00006826"/>
    </source>
</evidence>
<dbReference type="Gene3D" id="1.10.238.10">
    <property type="entry name" value="EF-hand"/>
    <property type="match status" value="2"/>
</dbReference>
<dbReference type="InterPro" id="IPR011992">
    <property type="entry name" value="EF-hand-dom_pair"/>
</dbReference>
<dbReference type="Gene3D" id="2.30.30.40">
    <property type="entry name" value="SH3 Domains"/>
    <property type="match status" value="1"/>
</dbReference>
<evidence type="ECO:0000256" key="10">
    <source>
        <dbReference type="ARBA" id="ARBA00022860"/>
    </source>
</evidence>
<dbReference type="InterPro" id="IPR014837">
    <property type="entry name" value="EF-hand_Ca_insen"/>
</dbReference>
<dbReference type="Pfam" id="PF00018">
    <property type="entry name" value="SH3_1"/>
    <property type="match status" value="1"/>
</dbReference>
<dbReference type="GeneID" id="103601619"/>
<dbReference type="CDD" id="cd11808">
    <property type="entry name" value="SH3_Alpha_Spectrin"/>
    <property type="match status" value="1"/>
</dbReference>
<dbReference type="PROSITE" id="PS50002">
    <property type="entry name" value="SH3"/>
    <property type="match status" value="1"/>
</dbReference>
<evidence type="ECO:0000313" key="19">
    <source>
        <dbReference type="RefSeq" id="XP_008584271.1"/>
    </source>
</evidence>
<evidence type="ECO:0000256" key="4">
    <source>
        <dbReference type="ARBA" id="ARBA00022467"/>
    </source>
</evidence>
<keyword evidence="12" id="KW-0206">Cytoskeleton</keyword>
<keyword evidence="6" id="KW-0597">Phosphoprotein</keyword>
<evidence type="ECO:0000256" key="15">
    <source>
        <dbReference type="SAM" id="MobiDB-lite"/>
    </source>
</evidence>
<dbReference type="InterPro" id="IPR002017">
    <property type="entry name" value="Spectrin_repeat"/>
</dbReference>
<dbReference type="CDD" id="cd00176">
    <property type="entry name" value="SPEC"/>
    <property type="match status" value="10"/>
</dbReference>
<dbReference type="Gene3D" id="1.20.5.170">
    <property type="match status" value="1"/>
</dbReference>
<dbReference type="RefSeq" id="XP_008584271.1">
    <property type="nucleotide sequence ID" value="XM_008586049.1"/>
</dbReference>
<dbReference type="PANTHER" id="PTHR11915">
    <property type="entry name" value="SPECTRIN/FILAMIN RELATED CYTOSKELETAL PROTEIN"/>
    <property type="match status" value="1"/>
</dbReference>
<feature type="region of interest" description="Disordered" evidence="15">
    <location>
        <begin position="1"/>
        <end position="21"/>
    </location>
</feature>
<evidence type="ECO:0000256" key="6">
    <source>
        <dbReference type="ARBA" id="ARBA00022553"/>
    </source>
</evidence>
<comment type="similarity">
    <text evidence="2">Belongs to the spectrin family.</text>
</comment>
<keyword evidence="18" id="KW-1185">Reference proteome</keyword>
<dbReference type="PRINTS" id="PR01887">
    <property type="entry name" value="SPECTRNALPHA"/>
</dbReference>
<dbReference type="Pfam" id="PF00435">
    <property type="entry name" value="Spectrin"/>
    <property type="match status" value="16"/>
</dbReference>
<evidence type="ECO:0000313" key="18">
    <source>
        <dbReference type="Proteomes" id="UP000694923"/>
    </source>
</evidence>
<dbReference type="SMART" id="SM01184">
    <property type="entry name" value="efhand_Ca_insen"/>
    <property type="match status" value="1"/>
</dbReference>
<reference evidence="19" key="1">
    <citation type="submission" date="2025-08" db="UniProtKB">
        <authorList>
            <consortium name="RefSeq"/>
        </authorList>
    </citation>
    <scope>IDENTIFICATION</scope>
</reference>
<dbReference type="SUPFAM" id="SSF50044">
    <property type="entry name" value="SH3-domain"/>
    <property type="match status" value="1"/>
</dbReference>
<gene>
    <name evidence="19" type="primary">SPTA1</name>
</gene>
<dbReference type="PROSITE" id="PS50222">
    <property type="entry name" value="EF_HAND_2"/>
    <property type="match status" value="2"/>
</dbReference>
<dbReference type="InterPro" id="IPR018159">
    <property type="entry name" value="Spectrin/alpha-actinin"/>
</dbReference>
<protein>
    <submittedName>
        <fullName evidence="19">Spectrin alpha chain, erythrocytic 1</fullName>
    </submittedName>
</protein>
<dbReference type="Gene3D" id="1.20.58.60">
    <property type="match status" value="17"/>
</dbReference>
<keyword evidence="9" id="KW-0106">Calcium</keyword>
<organism evidence="18 19">
    <name type="scientific">Galeopterus variegatus</name>
    <name type="common">Malayan flying lemur</name>
    <name type="synonym">Cynocephalus variegatus</name>
    <dbReference type="NCBI Taxonomy" id="482537"/>
    <lineage>
        <taxon>Eukaryota</taxon>
        <taxon>Metazoa</taxon>
        <taxon>Chordata</taxon>
        <taxon>Craniata</taxon>
        <taxon>Vertebrata</taxon>
        <taxon>Euteleostomi</taxon>
        <taxon>Mammalia</taxon>
        <taxon>Eutheria</taxon>
        <taxon>Euarchontoglires</taxon>
        <taxon>Dermoptera</taxon>
        <taxon>Cynocephalidae</taxon>
        <taxon>Galeopterus</taxon>
    </lineage>
</organism>
<evidence type="ECO:0000259" key="17">
    <source>
        <dbReference type="PROSITE" id="PS50222"/>
    </source>
</evidence>
<evidence type="ECO:0000256" key="14">
    <source>
        <dbReference type="SAM" id="Coils"/>
    </source>
</evidence>
<dbReference type="InterPro" id="IPR036028">
    <property type="entry name" value="SH3-like_dom_sf"/>
</dbReference>
<feature type="domain" description="EF-hand" evidence="17">
    <location>
        <begin position="2070"/>
        <end position="2105"/>
    </location>
</feature>
<dbReference type="Pfam" id="PF08726">
    <property type="entry name" value="EFhand_Ca_insen"/>
    <property type="match status" value="1"/>
</dbReference>
<feature type="domain" description="SH3" evidence="16">
    <location>
        <begin position="874"/>
        <end position="933"/>
    </location>
</feature>
<evidence type="ECO:0000256" key="8">
    <source>
        <dbReference type="ARBA" id="ARBA00022737"/>
    </source>
</evidence>
<dbReference type="Proteomes" id="UP000694923">
    <property type="component" value="Unplaced"/>
</dbReference>
<dbReference type="SMART" id="SM00150">
    <property type="entry name" value="SPEC"/>
    <property type="match status" value="16"/>
</dbReference>
<dbReference type="InterPro" id="IPR002048">
    <property type="entry name" value="EF_hand_dom"/>
</dbReference>
<keyword evidence="11" id="KW-0009">Actin-binding</keyword>
<name>A0ABM0RUI0_GALVR</name>
<evidence type="ECO:0000256" key="12">
    <source>
        <dbReference type="ARBA" id="ARBA00023212"/>
    </source>
</evidence>
<dbReference type="InterPro" id="IPR001452">
    <property type="entry name" value="SH3_domain"/>
</dbReference>
<proteinExistence type="inferred from homology"/>
<keyword evidence="7" id="KW-0479">Metal-binding</keyword>
<dbReference type="SMART" id="SM00326">
    <property type="entry name" value="SH3"/>
    <property type="match status" value="1"/>
</dbReference>
<evidence type="ECO:0000256" key="9">
    <source>
        <dbReference type="ARBA" id="ARBA00022837"/>
    </source>
</evidence>
<keyword evidence="14" id="KW-0175">Coiled coil</keyword>
<feature type="coiled-coil region" evidence="14">
    <location>
        <begin position="1948"/>
        <end position="1982"/>
    </location>
</feature>
<keyword evidence="5" id="KW-0963">Cytoplasm</keyword>
<keyword evidence="3 13" id="KW-0728">SH3 domain</keyword>
<keyword evidence="4" id="KW-0117">Actin capping</keyword>